<protein>
    <submittedName>
        <fullName evidence="1">Uncharacterized protein</fullName>
    </submittedName>
</protein>
<organism evidence="1 2">
    <name type="scientific">Nocardioides zeae</name>
    <dbReference type="NCBI Taxonomy" id="1457234"/>
    <lineage>
        <taxon>Bacteria</taxon>
        <taxon>Bacillati</taxon>
        <taxon>Actinomycetota</taxon>
        <taxon>Actinomycetes</taxon>
        <taxon>Propionibacteriales</taxon>
        <taxon>Nocardioidaceae</taxon>
        <taxon>Nocardioides</taxon>
    </lineage>
</organism>
<name>A0A6P0HMR0_9ACTN</name>
<reference evidence="1 2" key="1">
    <citation type="journal article" date="2014" name="Int. J. Syst. Evol. Microbiol.">
        <title>Nocardioides zeae sp. nov., isolated from the stem of Zea mays.</title>
        <authorList>
            <person name="Glaeser S.P."/>
            <person name="McInroy J.A."/>
            <person name="Busse H.J."/>
            <person name="Kampfer P."/>
        </authorList>
    </citation>
    <scope>NUCLEOTIDE SEQUENCE [LARGE SCALE GENOMIC DNA]</scope>
    <source>
        <strain evidence="1 2">JCM 30728</strain>
    </source>
</reference>
<dbReference type="EMBL" id="JAAGXA010000010">
    <property type="protein sequence ID" value="NEN79514.1"/>
    <property type="molecule type" value="Genomic_DNA"/>
</dbReference>
<evidence type="ECO:0000313" key="2">
    <source>
        <dbReference type="Proteomes" id="UP000468687"/>
    </source>
</evidence>
<gene>
    <name evidence="1" type="ORF">G3T38_14630</name>
</gene>
<dbReference type="AlphaFoldDB" id="A0A6P0HMR0"/>
<accession>A0A6P0HMR0</accession>
<keyword evidence="2" id="KW-1185">Reference proteome</keyword>
<dbReference type="Proteomes" id="UP000468687">
    <property type="component" value="Unassembled WGS sequence"/>
</dbReference>
<proteinExistence type="predicted"/>
<dbReference type="RefSeq" id="WP_163773065.1">
    <property type="nucleotide sequence ID" value="NZ_JAAGXA010000010.1"/>
</dbReference>
<sequence length="254" mass="28018">MQEPQQDQTARLDEDDARIGTFVDHSAFADSGVFYPEDETPDGHDPRHDVVVQTAPVPFHRRNRDDAERVRWELMVRLGGAVDDHCLGVLVADGSLPVEDVPADDLAAWVGDAALDVRLATRSTCAIDVIADGEVALLLGPREAHHRHDLELGWARPRVFEMRRDGAIADGFWVVVAESQAVSLTSRLALFYSAHTLGTEEYLGARCELAYAPRLRFHPGAVRLARVRFADVEAWHRAVRAAATASTPRGMLEA</sequence>
<comment type="caution">
    <text evidence="1">The sequence shown here is derived from an EMBL/GenBank/DDBJ whole genome shotgun (WGS) entry which is preliminary data.</text>
</comment>
<evidence type="ECO:0000313" key="1">
    <source>
        <dbReference type="EMBL" id="NEN79514.1"/>
    </source>
</evidence>